<feature type="domain" description="Secretion system C-terminal sorting" evidence="1">
    <location>
        <begin position="126"/>
        <end position="195"/>
    </location>
</feature>
<dbReference type="AlphaFoldDB" id="A0A5J4RQQ3"/>
<reference evidence="2" key="1">
    <citation type="submission" date="2019-03" db="EMBL/GenBank/DDBJ databases">
        <title>Single cell metagenomics reveals metabolic interactions within the superorganism composed of flagellate Streblomastix strix and complex community of Bacteroidetes bacteria on its surface.</title>
        <authorList>
            <person name="Treitli S.C."/>
            <person name="Kolisko M."/>
            <person name="Husnik F."/>
            <person name="Keeling P."/>
            <person name="Hampl V."/>
        </authorList>
    </citation>
    <scope>NUCLEOTIDE SEQUENCE</scope>
    <source>
        <strain evidence="2">STM</strain>
    </source>
</reference>
<accession>A0A5J4RQQ3</accession>
<gene>
    <name evidence="2" type="ORF">EZS27_016486</name>
</gene>
<dbReference type="NCBIfam" id="TIGR04183">
    <property type="entry name" value="Por_Secre_tail"/>
    <property type="match status" value="1"/>
</dbReference>
<name>A0A5J4RQQ3_9ZZZZ</name>
<dbReference type="EMBL" id="SNRY01000911">
    <property type="protein sequence ID" value="KAA6335271.1"/>
    <property type="molecule type" value="Genomic_DNA"/>
</dbReference>
<protein>
    <recommendedName>
        <fullName evidence="1">Secretion system C-terminal sorting domain-containing protein</fullName>
    </recommendedName>
</protein>
<dbReference type="InterPro" id="IPR026444">
    <property type="entry name" value="Secre_tail"/>
</dbReference>
<evidence type="ECO:0000313" key="2">
    <source>
        <dbReference type="EMBL" id="KAA6335271.1"/>
    </source>
</evidence>
<evidence type="ECO:0000259" key="1">
    <source>
        <dbReference type="Pfam" id="PF18962"/>
    </source>
</evidence>
<feature type="non-terminal residue" evidence="2">
    <location>
        <position position="1"/>
    </location>
</feature>
<dbReference type="Pfam" id="PF18962">
    <property type="entry name" value="Por_Secre_tail"/>
    <property type="match status" value="1"/>
</dbReference>
<comment type="caution">
    <text evidence="2">The sequence shown here is derived from an EMBL/GenBank/DDBJ whole genome shotgun (WGS) entry which is preliminary data.</text>
</comment>
<sequence>SSGWWAYGGKTIDYKLALSEGEYRLTAGFQEWWDTGRDMRISLLYQNKAGNNINKTLGDFYNRTESTQDYSFVINDLNPENFYVTIQIAKTGNPDPVISWFSLTSLDMQTSIDKIVVLNHTNTLKIYPNPVEQSHAIWIEVDANNEWLRDTYIVVKYVSGQIVKQQKTTGKRNLVDLQVPSGIYIIHLKDKYAKIIVK</sequence>
<proteinExistence type="predicted"/>
<organism evidence="2">
    <name type="scientific">termite gut metagenome</name>
    <dbReference type="NCBI Taxonomy" id="433724"/>
    <lineage>
        <taxon>unclassified sequences</taxon>
        <taxon>metagenomes</taxon>
        <taxon>organismal metagenomes</taxon>
    </lineage>
</organism>